<gene>
    <name evidence="3" type="ORF">BAY60_28280</name>
</gene>
<dbReference type="Pfam" id="PF12706">
    <property type="entry name" value="Lactamase_B_2"/>
    <property type="match status" value="1"/>
</dbReference>
<dbReference type="EMBL" id="MASW01000006">
    <property type="protein sequence ID" value="PXY21339.1"/>
    <property type="molecule type" value="Genomic_DNA"/>
</dbReference>
<accession>A0A2V4ANX2</accession>
<comment type="caution">
    <text evidence="3">The sequence shown here is derived from an EMBL/GenBank/DDBJ whole genome shotgun (WGS) entry which is preliminary data.</text>
</comment>
<keyword evidence="2" id="KW-0378">Hydrolase</keyword>
<keyword evidence="1" id="KW-0540">Nuclease</keyword>
<protein>
    <submittedName>
        <fullName evidence="3">Uncharacterized protein</fullName>
    </submittedName>
</protein>
<dbReference type="AlphaFoldDB" id="A0A2V4ANX2"/>
<keyword evidence="1" id="KW-0255">Endonuclease</keyword>
<evidence type="ECO:0000313" key="4">
    <source>
        <dbReference type="Proteomes" id="UP000249915"/>
    </source>
</evidence>
<dbReference type="CDD" id="cd07719">
    <property type="entry name" value="arylsulfatase_AtsA-like_MBL-fold"/>
    <property type="match status" value="1"/>
</dbReference>
<organism evidence="3 4">
    <name type="scientific">Prauserella muralis</name>
    <dbReference type="NCBI Taxonomy" id="588067"/>
    <lineage>
        <taxon>Bacteria</taxon>
        <taxon>Bacillati</taxon>
        <taxon>Actinomycetota</taxon>
        <taxon>Actinomycetes</taxon>
        <taxon>Pseudonocardiales</taxon>
        <taxon>Pseudonocardiaceae</taxon>
        <taxon>Prauserella</taxon>
    </lineage>
</organism>
<dbReference type="PANTHER" id="PTHR46018">
    <property type="entry name" value="ZINC PHOSPHODIESTERASE ELAC PROTEIN 1"/>
    <property type="match status" value="1"/>
</dbReference>
<dbReference type="SUPFAM" id="SSF56281">
    <property type="entry name" value="Metallo-hydrolase/oxidoreductase"/>
    <property type="match status" value="1"/>
</dbReference>
<sequence length="279" mass="29801">MRIVLLGTKAGPRITTARMGPGQVVIAGETTVLVDCAEGTCHQLLRAGFDPAAIDAILLTHHHSDHNGAYGNVIMSGWANGRTGRLATYGPPPLAEMTRAVFALNRVDIDTRVEDEGRVDIRDLVDCHEIRSAGHVASFGELTVTAALVNHPPFEHAFAYRFDHAGSSVVVSGDTAPCAALVELARGADLLVHETHNPDWVGDRRGNFDPERMRRHQLGSHTPVTEVGGIAANAGVRTLVLSHLSPSDGTVADSAWSDIVRRDFDGDVVVGHDLLAIDV</sequence>
<dbReference type="InterPro" id="IPR044094">
    <property type="entry name" value="AtsA-like_MBL-fold"/>
</dbReference>
<dbReference type="RefSeq" id="WP_112284579.1">
    <property type="nucleotide sequence ID" value="NZ_MASW01000006.1"/>
</dbReference>
<dbReference type="InterPro" id="IPR001279">
    <property type="entry name" value="Metallo-B-lactamas"/>
</dbReference>
<dbReference type="GO" id="GO:0042781">
    <property type="term" value="F:3'-tRNA processing endoribonuclease activity"/>
    <property type="evidence" value="ECO:0007669"/>
    <property type="project" value="TreeGrafter"/>
</dbReference>
<proteinExistence type="predicted"/>
<dbReference type="InterPro" id="IPR036866">
    <property type="entry name" value="RibonucZ/Hydroxyglut_hydro"/>
</dbReference>
<dbReference type="PANTHER" id="PTHR46018:SF2">
    <property type="entry name" value="ZINC PHOSPHODIESTERASE ELAC PROTEIN 1"/>
    <property type="match status" value="1"/>
</dbReference>
<name>A0A2V4ANX2_9PSEU</name>
<dbReference type="OrthoDB" id="4137979at2"/>
<dbReference type="Proteomes" id="UP000249915">
    <property type="component" value="Unassembled WGS sequence"/>
</dbReference>
<keyword evidence="4" id="KW-1185">Reference proteome</keyword>
<evidence type="ECO:0000256" key="2">
    <source>
        <dbReference type="ARBA" id="ARBA00022801"/>
    </source>
</evidence>
<evidence type="ECO:0000256" key="1">
    <source>
        <dbReference type="ARBA" id="ARBA00022759"/>
    </source>
</evidence>
<evidence type="ECO:0000313" key="3">
    <source>
        <dbReference type="EMBL" id="PXY21339.1"/>
    </source>
</evidence>
<dbReference type="Gene3D" id="3.60.15.10">
    <property type="entry name" value="Ribonuclease Z/Hydroxyacylglutathione hydrolase-like"/>
    <property type="match status" value="1"/>
</dbReference>
<reference evidence="3 4" key="1">
    <citation type="submission" date="2016-07" db="EMBL/GenBank/DDBJ databases">
        <title>Draft genome sequence of Prauserella muralis DSM 45305, isolated from a mould-covered wall in an indoor environment.</title>
        <authorList>
            <person name="Ruckert C."/>
            <person name="Albersmeier A."/>
            <person name="Jiang C.-L."/>
            <person name="Jiang Y."/>
            <person name="Kalinowski J."/>
            <person name="Schneider O."/>
            <person name="Winkler A."/>
            <person name="Zotchev S.B."/>
        </authorList>
    </citation>
    <scope>NUCLEOTIDE SEQUENCE [LARGE SCALE GENOMIC DNA]</scope>
    <source>
        <strain evidence="3 4">DSM 45305</strain>
    </source>
</reference>